<name>A0A9Q0P591_9ROSI</name>
<dbReference type="GO" id="GO:0005794">
    <property type="term" value="C:Golgi apparatus"/>
    <property type="evidence" value="ECO:0007669"/>
    <property type="project" value="TreeGrafter"/>
</dbReference>
<comment type="similarity">
    <text evidence="2 11">Belongs to the DHHC palmitoyltransferase family.</text>
</comment>
<dbReference type="PROSITE" id="PS50216">
    <property type="entry name" value="DHHC"/>
    <property type="match status" value="1"/>
</dbReference>
<dbReference type="AlphaFoldDB" id="A0A9Q0P591"/>
<comment type="subcellular location">
    <subcellularLocation>
        <location evidence="1">Endomembrane system</location>
        <topology evidence="1">Multi-pass membrane protein</topology>
    </subcellularLocation>
</comment>
<keyword evidence="4 11" id="KW-0812">Transmembrane</keyword>
<keyword evidence="7" id="KW-0564">Palmitate</keyword>
<dbReference type="InterPro" id="IPR001594">
    <property type="entry name" value="Palmitoyltrfase_DHHC"/>
</dbReference>
<keyword evidence="3 11" id="KW-0808">Transferase</keyword>
<sequence length="467" mass="53440">MLTLDCLHAIAKYWKHEYVLFILGALLCQVSFIWSKFKNDHSMKLSVLILFAYPLQKFILGGRLIFGPDARSLIVTLLLIIVPVIIFCVFVVRHLRHEFSPDNAGYAILVVAIIFTIYVLALLFLTSARDPGIIPRNSHPPEEEFRYDPSVSIEVGGRQTPSLQFPRTKEVMVNGIPVRVKYCDTCMLYRPPRCSHCSICNNCVERFDHHCPWVGQCIGLRNYRYFFMFVSSSTLLCIYVFSISALYIKVLMDDYQSTVWKAMKESPASVILMAYSFISLWFVGGLTGFHLYLIGTNQTTYENFRYRADSRINVYNLGCFDNFLEVFCTKVKPSRNNFRAFFEEEVQQRPTLPSTQETDVEDSVGDPRSKVEDDLDIGEDILKISQRRNVEEIDEDICSRGSNAPPRNTSEVDSALSSDHRAPTIRSDTRHSSWGRRSGSWEIAPEILANSTVTESRAYTTPKELNQ</sequence>
<dbReference type="PANTHER" id="PTHR22883:SF43">
    <property type="entry name" value="PALMITOYLTRANSFERASE APP"/>
    <property type="match status" value="1"/>
</dbReference>
<feature type="compositionally biased region" description="Basic and acidic residues" evidence="12">
    <location>
        <begin position="418"/>
        <end position="431"/>
    </location>
</feature>
<keyword evidence="5 11" id="KW-1133">Transmembrane helix</keyword>
<feature type="compositionally biased region" description="Polar residues" evidence="12">
    <location>
        <begin position="400"/>
        <end position="417"/>
    </location>
</feature>
<evidence type="ECO:0000259" key="13">
    <source>
        <dbReference type="Pfam" id="PF01529"/>
    </source>
</evidence>
<dbReference type="EMBL" id="JAPFFM010000020">
    <property type="protein sequence ID" value="KAJ6681479.1"/>
    <property type="molecule type" value="Genomic_DNA"/>
</dbReference>
<reference evidence="14" key="1">
    <citation type="submission" date="2022-11" db="EMBL/GenBank/DDBJ databases">
        <authorList>
            <person name="Hyden B.L."/>
            <person name="Feng K."/>
            <person name="Yates T."/>
            <person name="Jawdy S."/>
            <person name="Smart L.B."/>
            <person name="Muchero W."/>
        </authorList>
    </citation>
    <scope>NUCLEOTIDE SEQUENCE</scope>
    <source>
        <tissue evidence="14">Shoot tip</tissue>
    </source>
</reference>
<feature type="transmembrane region" description="Helical" evidence="11">
    <location>
        <begin position="73"/>
        <end position="92"/>
    </location>
</feature>
<dbReference type="PANTHER" id="PTHR22883">
    <property type="entry name" value="ZINC FINGER DHHC DOMAIN CONTAINING PROTEIN"/>
    <property type="match status" value="1"/>
</dbReference>
<evidence type="ECO:0000256" key="4">
    <source>
        <dbReference type="ARBA" id="ARBA00022692"/>
    </source>
</evidence>
<evidence type="ECO:0000256" key="8">
    <source>
        <dbReference type="ARBA" id="ARBA00023288"/>
    </source>
</evidence>
<dbReference type="EC" id="2.3.1.225" evidence="11"/>
<gene>
    <name evidence="14" type="ORF">OIU74_019875</name>
</gene>
<evidence type="ECO:0000256" key="11">
    <source>
        <dbReference type="RuleBase" id="RU079119"/>
    </source>
</evidence>
<evidence type="ECO:0000256" key="7">
    <source>
        <dbReference type="ARBA" id="ARBA00023139"/>
    </source>
</evidence>
<comment type="caution">
    <text evidence="14">The sequence shown here is derived from an EMBL/GenBank/DDBJ whole genome shotgun (WGS) entry which is preliminary data.</text>
</comment>
<keyword evidence="9 11" id="KW-0012">Acyltransferase</keyword>
<proteinExistence type="inferred from homology"/>
<evidence type="ECO:0000256" key="12">
    <source>
        <dbReference type="SAM" id="MobiDB-lite"/>
    </source>
</evidence>
<dbReference type="Pfam" id="PF01529">
    <property type="entry name" value="DHHC"/>
    <property type="match status" value="1"/>
</dbReference>
<feature type="domain" description="Palmitoyltransferase DHHC" evidence="13">
    <location>
        <begin position="181"/>
        <end position="305"/>
    </location>
</feature>
<feature type="compositionally biased region" description="Polar residues" evidence="12">
    <location>
        <begin position="348"/>
        <end position="357"/>
    </location>
</feature>
<evidence type="ECO:0000256" key="6">
    <source>
        <dbReference type="ARBA" id="ARBA00023136"/>
    </source>
</evidence>
<feature type="transmembrane region" description="Helical" evidence="11">
    <location>
        <begin position="47"/>
        <end position="66"/>
    </location>
</feature>
<dbReference type="GO" id="GO:0006612">
    <property type="term" value="P:protein targeting to membrane"/>
    <property type="evidence" value="ECO:0007669"/>
    <property type="project" value="TreeGrafter"/>
</dbReference>
<keyword evidence="8" id="KW-0449">Lipoprotein</keyword>
<feature type="transmembrane region" description="Helical" evidence="11">
    <location>
        <begin position="18"/>
        <end position="35"/>
    </location>
</feature>
<keyword evidence="15" id="KW-1185">Reference proteome</keyword>
<dbReference type="GO" id="GO:0005783">
    <property type="term" value="C:endoplasmic reticulum"/>
    <property type="evidence" value="ECO:0007669"/>
    <property type="project" value="TreeGrafter"/>
</dbReference>
<evidence type="ECO:0000256" key="9">
    <source>
        <dbReference type="ARBA" id="ARBA00023315"/>
    </source>
</evidence>
<accession>A0A9Q0P591</accession>
<reference evidence="14" key="2">
    <citation type="journal article" date="2023" name="Int. J. Mol. Sci.">
        <title>De Novo Assembly and Annotation of 11 Diverse Shrub Willow (Salix) Genomes Reveals Novel Gene Organization in Sex-Linked Regions.</title>
        <authorList>
            <person name="Hyden B."/>
            <person name="Feng K."/>
            <person name="Yates T.B."/>
            <person name="Jawdy S."/>
            <person name="Cereghino C."/>
            <person name="Smart L.B."/>
            <person name="Muchero W."/>
        </authorList>
    </citation>
    <scope>NUCLEOTIDE SEQUENCE</scope>
    <source>
        <tissue evidence="14">Shoot tip</tissue>
    </source>
</reference>
<comment type="domain">
    <text evidence="11">The DHHC domain is required for palmitoyltransferase activity.</text>
</comment>
<evidence type="ECO:0000256" key="3">
    <source>
        <dbReference type="ARBA" id="ARBA00022679"/>
    </source>
</evidence>
<dbReference type="InterPro" id="IPR039859">
    <property type="entry name" value="PFA4/ZDH16/20/ERF2-like"/>
</dbReference>
<protein>
    <recommendedName>
        <fullName evidence="11">S-acyltransferase</fullName>
        <ecNumber evidence="11">2.3.1.225</ecNumber>
    </recommendedName>
    <alternativeName>
        <fullName evidence="11">Palmitoyltransferase</fullName>
    </alternativeName>
</protein>
<evidence type="ECO:0000256" key="10">
    <source>
        <dbReference type="ARBA" id="ARBA00048048"/>
    </source>
</evidence>
<evidence type="ECO:0000256" key="5">
    <source>
        <dbReference type="ARBA" id="ARBA00022989"/>
    </source>
</evidence>
<comment type="catalytic activity">
    <reaction evidence="10 11">
        <text>L-cysteinyl-[protein] + hexadecanoyl-CoA = S-hexadecanoyl-L-cysteinyl-[protein] + CoA</text>
        <dbReference type="Rhea" id="RHEA:36683"/>
        <dbReference type="Rhea" id="RHEA-COMP:10131"/>
        <dbReference type="Rhea" id="RHEA-COMP:11032"/>
        <dbReference type="ChEBI" id="CHEBI:29950"/>
        <dbReference type="ChEBI" id="CHEBI:57287"/>
        <dbReference type="ChEBI" id="CHEBI:57379"/>
        <dbReference type="ChEBI" id="CHEBI:74151"/>
        <dbReference type="EC" id="2.3.1.225"/>
    </reaction>
</comment>
<evidence type="ECO:0000313" key="15">
    <source>
        <dbReference type="Proteomes" id="UP001151752"/>
    </source>
</evidence>
<evidence type="ECO:0000256" key="2">
    <source>
        <dbReference type="ARBA" id="ARBA00008574"/>
    </source>
</evidence>
<feature type="region of interest" description="Disordered" evidence="12">
    <location>
        <begin position="395"/>
        <end position="437"/>
    </location>
</feature>
<feature type="transmembrane region" description="Helical" evidence="11">
    <location>
        <begin position="104"/>
        <end position="126"/>
    </location>
</feature>
<evidence type="ECO:0000256" key="1">
    <source>
        <dbReference type="ARBA" id="ARBA00004127"/>
    </source>
</evidence>
<keyword evidence="6 11" id="KW-0472">Membrane</keyword>
<feature type="transmembrane region" description="Helical" evidence="11">
    <location>
        <begin position="268"/>
        <end position="295"/>
    </location>
</feature>
<feature type="region of interest" description="Disordered" evidence="12">
    <location>
        <begin position="348"/>
        <end position="372"/>
    </location>
</feature>
<feature type="transmembrane region" description="Helical" evidence="11">
    <location>
        <begin position="225"/>
        <end position="248"/>
    </location>
</feature>
<dbReference type="GO" id="GO:0019706">
    <property type="term" value="F:protein-cysteine S-palmitoyltransferase activity"/>
    <property type="evidence" value="ECO:0007669"/>
    <property type="project" value="UniProtKB-EC"/>
</dbReference>
<organism evidence="14 15">
    <name type="scientific">Salix koriyanagi</name>
    <dbReference type="NCBI Taxonomy" id="2511006"/>
    <lineage>
        <taxon>Eukaryota</taxon>
        <taxon>Viridiplantae</taxon>
        <taxon>Streptophyta</taxon>
        <taxon>Embryophyta</taxon>
        <taxon>Tracheophyta</taxon>
        <taxon>Spermatophyta</taxon>
        <taxon>Magnoliopsida</taxon>
        <taxon>eudicotyledons</taxon>
        <taxon>Gunneridae</taxon>
        <taxon>Pentapetalae</taxon>
        <taxon>rosids</taxon>
        <taxon>fabids</taxon>
        <taxon>Malpighiales</taxon>
        <taxon>Salicaceae</taxon>
        <taxon>Saliceae</taxon>
        <taxon>Salix</taxon>
    </lineage>
</organism>
<evidence type="ECO:0000313" key="14">
    <source>
        <dbReference type="EMBL" id="KAJ6681479.1"/>
    </source>
</evidence>
<dbReference type="Proteomes" id="UP001151752">
    <property type="component" value="Chromosome 5"/>
</dbReference>